<comment type="caution">
    <text evidence="1">The sequence shown here is derived from an EMBL/GenBank/DDBJ whole genome shotgun (WGS) entry which is preliminary data.</text>
</comment>
<proteinExistence type="predicted"/>
<organism evidence="1 2">
    <name type="scientific">Paramecium primaurelia</name>
    <dbReference type="NCBI Taxonomy" id="5886"/>
    <lineage>
        <taxon>Eukaryota</taxon>
        <taxon>Sar</taxon>
        <taxon>Alveolata</taxon>
        <taxon>Ciliophora</taxon>
        <taxon>Intramacronucleata</taxon>
        <taxon>Oligohymenophorea</taxon>
        <taxon>Peniculida</taxon>
        <taxon>Parameciidae</taxon>
        <taxon>Paramecium</taxon>
    </lineage>
</organism>
<sequence length="266" mass="32606">MDYMELKDLDFLKFVRNFYRLRMATNEEYDPPFHEAINYYANYLEQLTLDYWEDLLINYNIYNYHFQQSYQKINNSKQDIELKKFTNVQLFNLYDKLIEFYKLNIKSDFIIALSIWYPSIFSILSSQARKDLSDRRENLTLKYLSKELTNMQQKLKFEFSIHKIVDISHMLFYDVFFIQTLKQPMQAHHQLLDVIDDAFIQFFQEQYNLAEIQQNTQAKCLQITKKQQVDKEPLKKFKQDCLLTIMQMRIKNHEQYTKFIKHYLKL</sequence>
<evidence type="ECO:0000313" key="2">
    <source>
        <dbReference type="Proteomes" id="UP000688137"/>
    </source>
</evidence>
<protein>
    <submittedName>
        <fullName evidence="1">Uncharacterized protein</fullName>
    </submittedName>
</protein>
<dbReference type="Proteomes" id="UP000688137">
    <property type="component" value="Unassembled WGS sequence"/>
</dbReference>
<name>A0A8S1PXG4_PARPR</name>
<gene>
    <name evidence="1" type="ORF">PPRIM_AZ9-3.1.T1330118</name>
</gene>
<dbReference type="OMA" id="PFHEAIN"/>
<reference evidence="1" key="1">
    <citation type="submission" date="2021-01" db="EMBL/GenBank/DDBJ databases">
        <authorList>
            <consortium name="Genoscope - CEA"/>
            <person name="William W."/>
        </authorList>
    </citation>
    <scope>NUCLEOTIDE SEQUENCE</scope>
</reference>
<dbReference type="AlphaFoldDB" id="A0A8S1PXG4"/>
<keyword evidence="2" id="KW-1185">Reference proteome</keyword>
<accession>A0A8S1PXG4</accession>
<evidence type="ECO:0000313" key="1">
    <source>
        <dbReference type="EMBL" id="CAD8107338.1"/>
    </source>
</evidence>
<dbReference type="EMBL" id="CAJJDM010000136">
    <property type="protein sequence ID" value="CAD8107338.1"/>
    <property type="molecule type" value="Genomic_DNA"/>
</dbReference>